<sequence length="194" mass="21402">MMTTIFALLFLISLCVITMGYAHVQKMAVKLVGLLTEAPVINVPILPVEDNKGRVTNEKSLAYMEESRDAGILRLHYPDKTIRLAALAAGVHTMLMRPENSLALARFVITHNADKAALSIQILKKIAASRVNRKGTAEQRRYQHLPAQAPEYSGDGFFRVSARDHPLINEPYTTDKSQLYESVAGAGRNTLSSP</sequence>
<proteinExistence type="predicted"/>
<accession>A0ABY7WIM6</accession>
<dbReference type="RefSeq" id="WP_274267130.1">
    <property type="nucleotide sequence ID" value="NZ_CP117880.1"/>
</dbReference>
<name>A0ABY7WIM6_9SPHI</name>
<protein>
    <submittedName>
        <fullName evidence="1">Uncharacterized protein</fullName>
    </submittedName>
</protein>
<reference evidence="1 2" key="1">
    <citation type="submission" date="2023-02" db="EMBL/GenBank/DDBJ databases">
        <title>Genome sequence of Sphingobacterium sp. KACC 22765.</title>
        <authorList>
            <person name="Kim S."/>
            <person name="Heo J."/>
            <person name="Kwon S.-W."/>
        </authorList>
    </citation>
    <scope>NUCLEOTIDE SEQUENCE [LARGE SCALE GENOMIC DNA]</scope>
    <source>
        <strain evidence="1 2">KACC 22765</strain>
    </source>
</reference>
<gene>
    <name evidence="1" type="ORF">PQ465_19145</name>
</gene>
<evidence type="ECO:0000313" key="2">
    <source>
        <dbReference type="Proteomes" id="UP001221558"/>
    </source>
</evidence>
<dbReference type="Proteomes" id="UP001221558">
    <property type="component" value="Chromosome"/>
</dbReference>
<evidence type="ECO:0000313" key="1">
    <source>
        <dbReference type="EMBL" id="WDF68397.1"/>
    </source>
</evidence>
<dbReference type="EMBL" id="CP117880">
    <property type="protein sequence ID" value="WDF68397.1"/>
    <property type="molecule type" value="Genomic_DNA"/>
</dbReference>
<keyword evidence="2" id="KW-1185">Reference proteome</keyword>
<organism evidence="1 2">
    <name type="scientific">Sphingobacterium oryzagri</name>
    <dbReference type="NCBI Taxonomy" id="3025669"/>
    <lineage>
        <taxon>Bacteria</taxon>
        <taxon>Pseudomonadati</taxon>
        <taxon>Bacteroidota</taxon>
        <taxon>Sphingobacteriia</taxon>
        <taxon>Sphingobacteriales</taxon>
        <taxon>Sphingobacteriaceae</taxon>
        <taxon>Sphingobacterium</taxon>
    </lineage>
</organism>